<dbReference type="RefSeq" id="WP_156328452.1">
    <property type="nucleotide sequence ID" value="NZ_CACRSW010000002.1"/>
</dbReference>
<sequence length="79" mass="9249">MIEIFVSKLCPDCTEIIEDYNNDSKNFQGCELIDITDSIINLKRFLAYRDNFNAFEEKIKTNQVGIPVKIIDKKEIEFL</sequence>
<evidence type="ECO:0000313" key="1">
    <source>
        <dbReference type="EMBL" id="VYS76755.1"/>
    </source>
</evidence>
<organism evidence="1">
    <name type="scientific">Anaerococcus vaginalis</name>
    <dbReference type="NCBI Taxonomy" id="33037"/>
    <lineage>
        <taxon>Bacteria</taxon>
        <taxon>Bacillati</taxon>
        <taxon>Bacillota</taxon>
        <taxon>Tissierellia</taxon>
        <taxon>Tissierellales</taxon>
        <taxon>Peptoniphilaceae</taxon>
        <taxon>Anaerococcus</taxon>
    </lineage>
</organism>
<proteinExistence type="predicted"/>
<protein>
    <recommendedName>
        <fullName evidence="2">Glutaredoxin</fullName>
    </recommendedName>
</protein>
<accession>A0A6N2R9Z4</accession>
<dbReference type="EMBL" id="CACRSW010000002">
    <property type="protein sequence ID" value="VYS76755.1"/>
    <property type="molecule type" value="Genomic_DNA"/>
</dbReference>
<gene>
    <name evidence="1" type="ORF">AVLFYP127_01252</name>
</gene>
<evidence type="ECO:0008006" key="2">
    <source>
        <dbReference type="Google" id="ProtNLM"/>
    </source>
</evidence>
<dbReference type="AlphaFoldDB" id="A0A6N2R9Z4"/>
<reference evidence="1" key="1">
    <citation type="submission" date="2019-11" db="EMBL/GenBank/DDBJ databases">
        <authorList>
            <person name="Feng L."/>
        </authorList>
    </citation>
    <scope>NUCLEOTIDE SEQUENCE</scope>
    <source>
        <strain evidence="1">AvaginalisLFYP127</strain>
    </source>
</reference>
<name>A0A6N2R9Z4_9FIRM</name>